<gene>
    <name evidence="1" type="ORF">GCM10009115_15590</name>
</gene>
<evidence type="ECO:0000313" key="1">
    <source>
        <dbReference type="EMBL" id="GAA0863775.1"/>
    </source>
</evidence>
<sequence>MDVEDSDTFECVSPVRSGNGAYKTMLSNDERDLFENVANECFDRFGRAIAHLADAREDIVKQPLGQAEI</sequence>
<name>A0ABP3XGQ8_9SPHN</name>
<comment type="caution">
    <text evidence="1">The sequence shown here is derived from an EMBL/GenBank/DDBJ whole genome shotgun (WGS) entry which is preliminary data.</text>
</comment>
<protein>
    <submittedName>
        <fullName evidence="1">Uncharacterized protein</fullName>
    </submittedName>
</protein>
<dbReference type="Proteomes" id="UP001500738">
    <property type="component" value="Unassembled WGS sequence"/>
</dbReference>
<proteinExistence type="predicted"/>
<organism evidence="1 2">
    <name type="scientific">Sphingopyxis soli</name>
    <dbReference type="NCBI Taxonomy" id="592051"/>
    <lineage>
        <taxon>Bacteria</taxon>
        <taxon>Pseudomonadati</taxon>
        <taxon>Pseudomonadota</taxon>
        <taxon>Alphaproteobacteria</taxon>
        <taxon>Sphingomonadales</taxon>
        <taxon>Sphingomonadaceae</taxon>
        <taxon>Sphingopyxis</taxon>
    </lineage>
</organism>
<dbReference type="EMBL" id="BAAAFE010000007">
    <property type="protein sequence ID" value="GAA0863775.1"/>
    <property type="molecule type" value="Genomic_DNA"/>
</dbReference>
<evidence type="ECO:0000313" key="2">
    <source>
        <dbReference type="Proteomes" id="UP001500738"/>
    </source>
</evidence>
<accession>A0ABP3XGQ8</accession>
<reference evidence="2" key="1">
    <citation type="journal article" date="2019" name="Int. J. Syst. Evol. Microbiol.">
        <title>The Global Catalogue of Microorganisms (GCM) 10K type strain sequencing project: providing services to taxonomists for standard genome sequencing and annotation.</title>
        <authorList>
            <consortium name="The Broad Institute Genomics Platform"/>
            <consortium name="The Broad Institute Genome Sequencing Center for Infectious Disease"/>
            <person name="Wu L."/>
            <person name="Ma J."/>
        </authorList>
    </citation>
    <scope>NUCLEOTIDE SEQUENCE [LARGE SCALE GENOMIC DNA]</scope>
    <source>
        <strain evidence="2">JCM 15910</strain>
    </source>
</reference>
<keyword evidence="2" id="KW-1185">Reference proteome</keyword>